<organism evidence="2 3">
    <name type="scientific">Panicum virgatum</name>
    <name type="common">Blackwell switchgrass</name>
    <dbReference type="NCBI Taxonomy" id="38727"/>
    <lineage>
        <taxon>Eukaryota</taxon>
        <taxon>Viridiplantae</taxon>
        <taxon>Streptophyta</taxon>
        <taxon>Embryophyta</taxon>
        <taxon>Tracheophyta</taxon>
        <taxon>Spermatophyta</taxon>
        <taxon>Magnoliopsida</taxon>
        <taxon>Liliopsida</taxon>
        <taxon>Poales</taxon>
        <taxon>Poaceae</taxon>
        <taxon>PACMAD clade</taxon>
        <taxon>Panicoideae</taxon>
        <taxon>Panicodae</taxon>
        <taxon>Paniceae</taxon>
        <taxon>Panicinae</taxon>
        <taxon>Panicum</taxon>
        <taxon>Panicum sect. Hiantes</taxon>
    </lineage>
</organism>
<evidence type="ECO:0000256" key="1">
    <source>
        <dbReference type="SAM" id="MobiDB-lite"/>
    </source>
</evidence>
<evidence type="ECO:0000313" key="3">
    <source>
        <dbReference type="Proteomes" id="UP000823388"/>
    </source>
</evidence>
<sequence>MGAPLPASPKCRRVPSAARRMEARHAQVIRGEISVLRPHRLDRSPASTATSTKKARSRRRLEKSPQKSRSSLRCCSRSRTSPCALASDEGSITVRDTAAVEKAPDGPGLAPANKLCAVRPEERVVYTRLCSRPLWGSLLEARAVTHARASRVVRRHHRATSLGNAGRHWFPGRAPATPTTSQPLRLSNVLRAQVERTGT</sequence>
<proteinExistence type="predicted"/>
<evidence type="ECO:0000313" key="2">
    <source>
        <dbReference type="EMBL" id="KAG2542835.1"/>
    </source>
</evidence>
<feature type="region of interest" description="Disordered" evidence="1">
    <location>
        <begin position="164"/>
        <end position="183"/>
    </location>
</feature>
<gene>
    <name evidence="2" type="ORF">PVAP13_9NG817877</name>
</gene>
<protein>
    <submittedName>
        <fullName evidence="2">Uncharacterized protein</fullName>
    </submittedName>
</protein>
<dbReference type="AlphaFoldDB" id="A0A8T0N125"/>
<keyword evidence="3" id="KW-1185">Reference proteome</keyword>
<accession>A0A8T0N125</accession>
<reference evidence="2" key="1">
    <citation type="submission" date="2020-05" db="EMBL/GenBank/DDBJ databases">
        <title>WGS assembly of Panicum virgatum.</title>
        <authorList>
            <person name="Lovell J.T."/>
            <person name="Jenkins J."/>
            <person name="Shu S."/>
            <person name="Juenger T.E."/>
            <person name="Schmutz J."/>
        </authorList>
    </citation>
    <scope>NUCLEOTIDE SEQUENCE</scope>
    <source>
        <strain evidence="2">AP13</strain>
    </source>
</reference>
<comment type="caution">
    <text evidence="2">The sequence shown here is derived from an EMBL/GenBank/DDBJ whole genome shotgun (WGS) entry which is preliminary data.</text>
</comment>
<dbReference type="EMBL" id="CM029054">
    <property type="protein sequence ID" value="KAG2542835.1"/>
    <property type="molecule type" value="Genomic_DNA"/>
</dbReference>
<name>A0A8T0N125_PANVG</name>
<dbReference type="Proteomes" id="UP000823388">
    <property type="component" value="Chromosome 9N"/>
</dbReference>
<feature type="region of interest" description="Disordered" evidence="1">
    <location>
        <begin position="1"/>
        <end position="73"/>
    </location>
</feature>